<dbReference type="AlphaFoldDB" id="A0A1U7XQW3"/>
<reference evidence="1" key="1">
    <citation type="journal article" date="2013" name="Genome Biol.">
        <title>Reference genomes and transcriptomes of Nicotiana sylvestris and Nicotiana tomentosiformis.</title>
        <authorList>
            <person name="Sierro N."/>
            <person name="Battey J.N."/>
            <person name="Ouadi S."/>
            <person name="Bovet L."/>
            <person name="Goepfert S."/>
            <person name="Bakaher N."/>
            <person name="Peitsch M.C."/>
            <person name="Ivanov N.V."/>
        </authorList>
    </citation>
    <scope>NUCLEOTIDE SEQUENCE [LARGE SCALE GENOMIC DNA]</scope>
</reference>
<organism evidence="1 2">
    <name type="scientific">Nicotiana sylvestris</name>
    <name type="common">Wood tobacco</name>
    <name type="synonym">South American tobacco</name>
    <dbReference type="NCBI Taxonomy" id="4096"/>
    <lineage>
        <taxon>Eukaryota</taxon>
        <taxon>Viridiplantae</taxon>
        <taxon>Streptophyta</taxon>
        <taxon>Embryophyta</taxon>
        <taxon>Tracheophyta</taxon>
        <taxon>Spermatophyta</taxon>
        <taxon>Magnoliopsida</taxon>
        <taxon>eudicotyledons</taxon>
        <taxon>Gunneridae</taxon>
        <taxon>Pentapetalae</taxon>
        <taxon>asterids</taxon>
        <taxon>lamiids</taxon>
        <taxon>Solanales</taxon>
        <taxon>Solanaceae</taxon>
        <taxon>Nicotianoideae</taxon>
        <taxon>Nicotianeae</taxon>
        <taxon>Nicotiana</taxon>
    </lineage>
</organism>
<evidence type="ECO:0000313" key="1">
    <source>
        <dbReference type="Proteomes" id="UP000189701"/>
    </source>
</evidence>
<dbReference type="RefSeq" id="XP_009793293.1">
    <property type="nucleotide sequence ID" value="XM_009794991.1"/>
</dbReference>
<reference evidence="2" key="2">
    <citation type="submission" date="2025-08" db="UniProtKB">
        <authorList>
            <consortium name="RefSeq"/>
        </authorList>
    </citation>
    <scope>IDENTIFICATION</scope>
    <source>
        <tissue evidence="2">Leaf</tissue>
    </source>
</reference>
<accession>A0A1U7XQW3</accession>
<sequence>MCIRGMCGRSRGSELLSRKRRPPIGGVADDDRCDPCDCDIAARIASGCDTDCCDPSGCDPTGCDTDDCDPCGCDMDRCDPCDAAGRDPRGSEAGGLYVGRTVRWPCEETPGVCTKV</sequence>
<gene>
    <name evidence="2" type="primary">LOC104240206</name>
</gene>
<dbReference type="Proteomes" id="UP000189701">
    <property type="component" value="Unplaced"/>
</dbReference>
<keyword evidence="1" id="KW-1185">Reference proteome</keyword>
<evidence type="ECO:0000313" key="2">
    <source>
        <dbReference type="RefSeq" id="XP_009793293.1"/>
    </source>
</evidence>
<proteinExistence type="predicted"/>
<name>A0A1U7XQW3_NICSY</name>
<protein>
    <submittedName>
        <fullName evidence="2">Keratin-associated protein 5-4-like</fullName>
    </submittedName>
</protein>